<dbReference type="Proteomes" id="UP001162164">
    <property type="component" value="Unassembled WGS sequence"/>
</dbReference>
<protein>
    <recommendedName>
        <fullName evidence="4">Gag protein</fullName>
    </recommendedName>
</protein>
<proteinExistence type="predicted"/>
<feature type="region of interest" description="Disordered" evidence="1">
    <location>
        <begin position="238"/>
        <end position="313"/>
    </location>
</feature>
<feature type="compositionally biased region" description="Polar residues" evidence="1">
    <location>
        <begin position="269"/>
        <end position="306"/>
    </location>
</feature>
<gene>
    <name evidence="2" type="ORF">NQ317_010580</name>
</gene>
<evidence type="ECO:0008006" key="4">
    <source>
        <dbReference type="Google" id="ProtNLM"/>
    </source>
</evidence>
<reference evidence="2" key="1">
    <citation type="journal article" date="2023" name="Insect Mol. Biol.">
        <title>Genome sequencing provides insights into the evolution of gene families encoding plant cell wall-degrading enzymes in longhorned beetles.</title>
        <authorList>
            <person name="Shin N.R."/>
            <person name="Okamura Y."/>
            <person name="Kirsch R."/>
            <person name="Pauchet Y."/>
        </authorList>
    </citation>
    <scope>NUCLEOTIDE SEQUENCE</scope>
    <source>
        <strain evidence="2">MMC_N1</strain>
    </source>
</reference>
<feature type="region of interest" description="Disordered" evidence="1">
    <location>
        <begin position="199"/>
        <end position="222"/>
    </location>
</feature>
<organism evidence="2 3">
    <name type="scientific">Molorchus minor</name>
    <dbReference type="NCBI Taxonomy" id="1323400"/>
    <lineage>
        <taxon>Eukaryota</taxon>
        <taxon>Metazoa</taxon>
        <taxon>Ecdysozoa</taxon>
        <taxon>Arthropoda</taxon>
        <taxon>Hexapoda</taxon>
        <taxon>Insecta</taxon>
        <taxon>Pterygota</taxon>
        <taxon>Neoptera</taxon>
        <taxon>Endopterygota</taxon>
        <taxon>Coleoptera</taxon>
        <taxon>Polyphaga</taxon>
        <taxon>Cucujiformia</taxon>
        <taxon>Chrysomeloidea</taxon>
        <taxon>Cerambycidae</taxon>
        <taxon>Lamiinae</taxon>
        <taxon>Monochamini</taxon>
        <taxon>Molorchus</taxon>
    </lineage>
</organism>
<comment type="caution">
    <text evidence="2">The sequence shown here is derived from an EMBL/GenBank/DDBJ whole genome shotgun (WGS) entry which is preliminary data.</text>
</comment>
<dbReference type="EMBL" id="JAPWTJ010001279">
    <property type="protein sequence ID" value="KAJ8972922.1"/>
    <property type="molecule type" value="Genomic_DNA"/>
</dbReference>
<keyword evidence="3" id="KW-1185">Reference proteome</keyword>
<accession>A0ABQ9J5W7</accession>
<feature type="compositionally biased region" description="Polar residues" evidence="1">
    <location>
        <begin position="242"/>
        <end position="251"/>
    </location>
</feature>
<feature type="region of interest" description="Disordered" evidence="1">
    <location>
        <begin position="329"/>
        <end position="357"/>
    </location>
</feature>
<feature type="compositionally biased region" description="Low complexity" evidence="1">
    <location>
        <begin position="257"/>
        <end position="268"/>
    </location>
</feature>
<evidence type="ECO:0000313" key="3">
    <source>
        <dbReference type="Proteomes" id="UP001162164"/>
    </source>
</evidence>
<evidence type="ECO:0000256" key="1">
    <source>
        <dbReference type="SAM" id="MobiDB-lite"/>
    </source>
</evidence>
<name>A0ABQ9J5W7_9CUCU</name>
<sequence length="435" mass="50310">MTDQQRQGQALEPYKLSEIFSIIPEYDGNQINLNTFLNSCRIGHEMAVDNQKVLLTVHIKNKLKGRAAELVNSRNPSTWEDIKTLLENHFGDTRDLMSLIQDVQRMRQLPNESPLTFIARLQTHEAKMHAAVQKQQLSTGQKQAQIQLTEGMILNTLLTGLEPKIGHIVRSSNPGDMLTAISRVRRELQLNYFENQKQFNRNQNVNTATRKPNVPSNPQKQCSYCRRLGHTYNECRQREQNHNSNPNSQNYPRPFYNQNAGNSQNSQQKPGQQTNSNNVQQNRPPVIAQNPNFNSPRPPAIQQNPNYYKPNFNRRTFHLNQNDEFQNLEQFDPNYTGSSQNSNESHYTGNNSFENNSQYDDYYTGNGPENYYSNETTFEQAPVYEPDFQIGPTTQSDPPEFKTQDPNMSMLQTQFSNMNVDNFNPHLNFPEQRFL</sequence>
<evidence type="ECO:0000313" key="2">
    <source>
        <dbReference type="EMBL" id="KAJ8972922.1"/>
    </source>
</evidence>